<name>A0A1U7HEG6_9CYAN</name>
<reference evidence="1 2" key="1">
    <citation type="submission" date="2016-11" db="EMBL/GenBank/DDBJ databases">
        <title>Draft Genome Sequences of Nine Cyanobacterial Strains from Diverse Habitats.</title>
        <authorList>
            <person name="Zhu T."/>
            <person name="Hou S."/>
            <person name="Lu X."/>
            <person name="Hess W.R."/>
        </authorList>
    </citation>
    <scope>NUCLEOTIDE SEQUENCE [LARGE SCALE GENOMIC DNA]</scope>
    <source>
        <strain evidence="1 2">NIES-593</strain>
    </source>
</reference>
<dbReference type="STRING" id="1921803.NIES593_13695"/>
<keyword evidence="2" id="KW-1185">Reference proteome</keyword>
<accession>A0A1U7HEG6</accession>
<comment type="caution">
    <text evidence="1">The sequence shown here is derived from an EMBL/GenBank/DDBJ whole genome shotgun (WGS) entry which is preliminary data.</text>
</comment>
<dbReference type="EMBL" id="MRCB01000016">
    <property type="protein sequence ID" value="OKH21987.1"/>
    <property type="molecule type" value="Genomic_DNA"/>
</dbReference>
<evidence type="ECO:0000313" key="2">
    <source>
        <dbReference type="Proteomes" id="UP000186868"/>
    </source>
</evidence>
<dbReference type="Proteomes" id="UP000186868">
    <property type="component" value="Unassembled WGS sequence"/>
</dbReference>
<gene>
    <name evidence="1" type="ORF">NIES593_13695</name>
</gene>
<sequence length="66" mass="7531">MSIETQARALLMRHHRAVVNREQSMLLRIVNELGVDIDVTHYHSHIQGKTPSEFSAGYDRTHASMS</sequence>
<evidence type="ECO:0008006" key="3">
    <source>
        <dbReference type="Google" id="ProtNLM"/>
    </source>
</evidence>
<dbReference type="AlphaFoldDB" id="A0A1U7HEG6"/>
<evidence type="ECO:0000313" key="1">
    <source>
        <dbReference type="EMBL" id="OKH21987.1"/>
    </source>
</evidence>
<protein>
    <recommendedName>
        <fullName evidence="3">Glutamine synthetase</fullName>
    </recommendedName>
</protein>
<proteinExistence type="predicted"/>
<dbReference type="RefSeq" id="WP_015144108.1">
    <property type="nucleotide sequence ID" value="NZ_MRCB01000016.1"/>
</dbReference>
<dbReference type="OrthoDB" id="517878at2"/>
<organism evidence="1 2">
    <name type="scientific">Hydrococcus rivularis NIES-593</name>
    <dbReference type="NCBI Taxonomy" id="1921803"/>
    <lineage>
        <taxon>Bacteria</taxon>
        <taxon>Bacillati</taxon>
        <taxon>Cyanobacteriota</taxon>
        <taxon>Cyanophyceae</taxon>
        <taxon>Pleurocapsales</taxon>
        <taxon>Hydrococcaceae</taxon>
        <taxon>Hydrococcus</taxon>
    </lineage>
</organism>